<dbReference type="EMBL" id="VYXP01000005">
    <property type="protein sequence ID" value="KAA9131321.1"/>
    <property type="molecule type" value="Genomic_DNA"/>
</dbReference>
<dbReference type="InterPro" id="IPR057666">
    <property type="entry name" value="DrpA_SLOG"/>
</dbReference>
<dbReference type="SUPFAM" id="SSF102405">
    <property type="entry name" value="MCP/YpsA-like"/>
    <property type="match status" value="1"/>
</dbReference>
<dbReference type="Pfam" id="PF17782">
    <property type="entry name" value="WHD_DprA"/>
    <property type="match status" value="1"/>
</dbReference>
<dbReference type="GO" id="GO:0009294">
    <property type="term" value="P:DNA-mediated transformation"/>
    <property type="evidence" value="ECO:0007669"/>
    <property type="project" value="InterPro"/>
</dbReference>
<reference evidence="4 5" key="1">
    <citation type="submission" date="2019-09" db="EMBL/GenBank/DDBJ databases">
        <title>Wenzhouxiangella sp. Genome sequencing and assembly.</title>
        <authorList>
            <person name="Zhang R."/>
        </authorList>
    </citation>
    <scope>NUCLEOTIDE SEQUENCE [LARGE SCALE GENOMIC DNA]</scope>
    <source>
        <strain evidence="4 5">W260</strain>
    </source>
</reference>
<accession>A0A5N0T974</accession>
<evidence type="ECO:0000313" key="5">
    <source>
        <dbReference type="Proteomes" id="UP000325372"/>
    </source>
</evidence>
<proteinExistence type="inferred from homology"/>
<comment type="caution">
    <text evidence="4">The sequence shown here is derived from an EMBL/GenBank/DDBJ whole genome shotgun (WGS) entry which is preliminary data.</text>
</comment>
<dbReference type="PANTHER" id="PTHR43022">
    <property type="entry name" value="PROTEIN SMF"/>
    <property type="match status" value="1"/>
</dbReference>
<dbReference type="InterPro" id="IPR041614">
    <property type="entry name" value="DprA_WH"/>
</dbReference>
<comment type="similarity">
    <text evidence="1">Belongs to the DprA/Smf family.</text>
</comment>
<dbReference type="Gene3D" id="1.10.10.10">
    <property type="entry name" value="Winged helix-like DNA-binding domain superfamily/Winged helix DNA-binding domain"/>
    <property type="match status" value="1"/>
</dbReference>
<evidence type="ECO:0000259" key="3">
    <source>
        <dbReference type="Pfam" id="PF17782"/>
    </source>
</evidence>
<gene>
    <name evidence="4" type="primary">dprA</name>
    <name evidence="4" type="ORF">F3N42_08335</name>
</gene>
<dbReference type="PANTHER" id="PTHR43022:SF1">
    <property type="entry name" value="PROTEIN SMF"/>
    <property type="match status" value="1"/>
</dbReference>
<evidence type="ECO:0000259" key="2">
    <source>
        <dbReference type="Pfam" id="PF02481"/>
    </source>
</evidence>
<dbReference type="NCBIfam" id="TIGR00732">
    <property type="entry name" value="dprA"/>
    <property type="match status" value="1"/>
</dbReference>
<organism evidence="4 5">
    <name type="scientific">Marinihelvus fidelis</name>
    <dbReference type="NCBI Taxonomy" id="2613842"/>
    <lineage>
        <taxon>Bacteria</taxon>
        <taxon>Pseudomonadati</taxon>
        <taxon>Pseudomonadota</taxon>
        <taxon>Gammaproteobacteria</taxon>
        <taxon>Chromatiales</taxon>
        <taxon>Wenzhouxiangellaceae</taxon>
        <taxon>Marinihelvus</taxon>
    </lineage>
</organism>
<dbReference type="RefSeq" id="WP_150863971.1">
    <property type="nucleotide sequence ID" value="NZ_VYXP01000005.1"/>
</dbReference>
<dbReference type="Gene3D" id="3.40.50.450">
    <property type="match status" value="1"/>
</dbReference>
<feature type="domain" description="DprA winged helix" evidence="3">
    <location>
        <begin position="311"/>
        <end position="369"/>
    </location>
</feature>
<evidence type="ECO:0000313" key="4">
    <source>
        <dbReference type="EMBL" id="KAA9131321.1"/>
    </source>
</evidence>
<protein>
    <submittedName>
        <fullName evidence="4">DNA-protecting protein DprA</fullName>
    </submittedName>
</protein>
<evidence type="ECO:0000256" key="1">
    <source>
        <dbReference type="ARBA" id="ARBA00006525"/>
    </source>
</evidence>
<keyword evidence="5" id="KW-1185">Reference proteome</keyword>
<dbReference type="Pfam" id="PF02481">
    <property type="entry name" value="DNA_processg_A"/>
    <property type="match status" value="1"/>
</dbReference>
<feature type="domain" description="Smf/DprA SLOG" evidence="2">
    <location>
        <begin position="74"/>
        <end position="282"/>
    </location>
</feature>
<dbReference type="Proteomes" id="UP000325372">
    <property type="component" value="Unassembled WGS sequence"/>
</dbReference>
<dbReference type="AlphaFoldDB" id="A0A5N0T974"/>
<dbReference type="InterPro" id="IPR036388">
    <property type="entry name" value="WH-like_DNA-bd_sf"/>
</dbReference>
<name>A0A5N0T974_9GAMM</name>
<sequence length="379" mass="40138">MRDWLVALRAPGLGHQGLRQALERLGDVHTLVRADSATLERAGIGAEAIEAIRHPDEALLARDQRWLEHEGHHLLTLGDEDYPPLLRRIASPPAALWVAGDPALLWTPQVAIVGSRNPTRGGFDHAGDFSATLGAHGFTITSGLAAGIDITAHRAVLDRGLPTIAVMGTGPDVVYPAAHRDDAARIARQGAVVTEFTPGTTARPSHFPGRNRIIAGLSLGVLVVEAGMKSGSLITARLAAEQGREVFALPGSLHNPMAKGCHRLIKQGARLTEATEDIVEALAPVAAELADALRERLGAPASVPAKADAAAAHDGFDDDPDYARLLEAIGHDPVAIDRVIESSGLRAREVSSMLLMLELRDRVELLPGGRVCLRAPTTP</sequence>
<dbReference type="InterPro" id="IPR003488">
    <property type="entry name" value="DprA"/>
</dbReference>